<evidence type="ECO:0000256" key="7">
    <source>
        <dbReference type="ARBA" id="ARBA00022927"/>
    </source>
</evidence>
<dbReference type="EMBL" id="JAEMUK010000002">
    <property type="protein sequence ID" value="MBJ7542126.1"/>
    <property type="molecule type" value="Genomic_DNA"/>
</dbReference>
<keyword evidence="8" id="KW-1133">Transmembrane helix</keyword>
<feature type="compositionally biased region" description="Basic and acidic residues" evidence="10">
    <location>
        <begin position="118"/>
        <end position="135"/>
    </location>
</feature>
<dbReference type="PROSITE" id="PS52015">
    <property type="entry name" value="TONB_CTD"/>
    <property type="match status" value="1"/>
</dbReference>
<dbReference type="GO" id="GO:0031992">
    <property type="term" value="F:energy transducer activity"/>
    <property type="evidence" value="ECO:0007669"/>
    <property type="project" value="TreeGrafter"/>
</dbReference>
<reference evidence="12 13" key="1">
    <citation type="submission" date="2020-12" db="EMBL/GenBank/DDBJ databases">
        <title>Revised draft genomes of Rhodomicrobium vannielii ATCC 17100 and Rhodomicrobium udaipurense JA643.</title>
        <authorList>
            <person name="Conners E.M."/>
            <person name="Davenport E.J."/>
            <person name="Bose A."/>
        </authorList>
    </citation>
    <scope>NUCLEOTIDE SEQUENCE [LARGE SCALE GENOMIC DNA]</scope>
    <source>
        <strain evidence="12 13">JA643</strain>
    </source>
</reference>
<feature type="domain" description="TonB C-terminal" evidence="11">
    <location>
        <begin position="201"/>
        <end position="289"/>
    </location>
</feature>
<dbReference type="InterPro" id="IPR037682">
    <property type="entry name" value="TonB_C"/>
</dbReference>
<evidence type="ECO:0000256" key="5">
    <source>
        <dbReference type="ARBA" id="ARBA00022519"/>
    </source>
</evidence>
<keyword evidence="3" id="KW-0813">Transport</keyword>
<dbReference type="InterPro" id="IPR006260">
    <property type="entry name" value="TonB/TolA_C"/>
</dbReference>
<dbReference type="AlphaFoldDB" id="A0A8I1KIU6"/>
<dbReference type="GO" id="GO:0098797">
    <property type="term" value="C:plasma membrane protein complex"/>
    <property type="evidence" value="ECO:0007669"/>
    <property type="project" value="TreeGrafter"/>
</dbReference>
<evidence type="ECO:0000256" key="3">
    <source>
        <dbReference type="ARBA" id="ARBA00022448"/>
    </source>
</evidence>
<keyword evidence="13" id="KW-1185">Reference proteome</keyword>
<evidence type="ECO:0000256" key="8">
    <source>
        <dbReference type="ARBA" id="ARBA00022989"/>
    </source>
</evidence>
<dbReference type="Proteomes" id="UP000623250">
    <property type="component" value="Unassembled WGS sequence"/>
</dbReference>
<keyword evidence="5" id="KW-0997">Cell inner membrane</keyword>
<proteinExistence type="inferred from homology"/>
<dbReference type="GO" id="GO:0055085">
    <property type="term" value="P:transmembrane transport"/>
    <property type="evidence" value="ECO:0007669"/>
    <property type="project" value="InterPro"/>
</dbReference>
<dbReference type="SUPFAM" id="SSF74653">
    <property type="entry name" value="TolA/TonB C-terminal domain"/>
    <property type="match status" value="1"/>
</dbReference>
<evidence type="ECO:0000259" key="11">
    <source>
        <dbReference type="PROSITE" id="PS52015"/>
    </source>
</evidence>
<keyword evidence="6" id="KW-0812">Transmembrane</keyword>
<comment type="similarity">
    <text evidence="2">Belongs to the TonB family.</text>
</comment>
<evidence type="ECO:0000256" key="1">
    <source>
        <dbReference type="ARBA" id="ARBA00004383"/>
    </source>
</evidence>
<evidence type="ECO:0000313" key="13">
    <source>
        <dbReference type="Proteomes" id="UP000623250"/>
    </source>
</evidence>
<keyword evidence="9" id="KW-0472">Membrane</keyword>
<evidence type="ECO:0000313" key="12">
    <source>
        <dbReference type="EMBL" id="MBJ7542126.1"/>
    </source>
</evidence>
<keyword evidence="7" id="KW-0653">Protein transport</keyword>
<sequence length="289" mass="30377">MTAPPPRGIDEALIRLADRLLDRRGNGAATIALWGSASATVAGVAALVGVGFAQTPEIQANAGAPPALMIDLSIDVDQAARTDMTEIGNAMFAAQEVQSNSIEPVEKPSETPDPLPDEAEKPVEEKPDEQPDEIKPPLPQMETVEVPLPIETPKPEPVKKPNKPAPASVAAIESAAEVQKSDRSAARQSGAGQSSAVAIATWESRLMTHLGRNKRYPADARSRGETGTAVVTFSLDRSGKVLSASLRKPSGHRDLDAEALDLVRRASPLPAPPPGAPLTITAPVRFSIK</sequence>
<dbReference type="PANTHER" id="PTHR33446">
    <property type="entry name" value="PROTEIN TONB-RELATED"/>
    <property type="match status" value="1"/>
</dbReference>
<gene>
    <name evidence="12" type="ORF">JDN41_00965</name>
</gene>
<dbReference type="InterPro" id="IPR051045">
    <property type="entry name" value="TonB-dependent_transducer"/>
</dbReference>
<dbReference type="PANTHER" id="PTHR33446:SF2">
    <property type="entry name" value="PROTEIN TONB"/>
    <property type="match status" value="1"/>
</dbReference>
<organism evidence="12 13">
    <name type="scientific">Rhodomicrobium udaipurense</name>
    <dbReference type="NCBI Taxonomy" id="1202716"/>
    <lineage>
        <taxon>Bacteria</taxon>
        <taxon>Pseudomonadati</taxon>
        <taxon>Pseudomonadota</taxon>
        <taxon>Alphaproteobacteria</taxon>
        <taxon>Hyphomicrobiales</taxon>
        <taxon>Hyphomicrobiaceae</taxon>
        <taxon>Rhodomicrobium</taxon>
    </lineage>
</organism>
<feature type="region of interest" description="Disordered" evidence="10">
    <location>
        <begin position="97"/>
        <end position="194"/>
    </location>
</feature>
<name>A0A8I1KIU6_9HYPH</name>
<evidence type="ECO:0000256" key="6">
    <source>
        <dbReference type="ARBA" id="ARBA00022692"/>
    </source>
</evidence>
<dbReference type="GO" id="GO:0015031">
    <property type="term" value="P:protein transport"/>
    <property type="evidence" value="ECO:0007669"/>
    <property type="project" value="UniProtKB-KW"/>
</dbReference>
<evidence type="ECO:0000256" key="10">
    <source>
        <dbReference type="SAM" id="MobiDB-lite"/>
    </source>
</evidence>
<dbReference type="NCBIfam" id="TIGR01352">
    <property type="entry name" value="tonB_Cterm"/>
    <property type="match status" value="1"/>
</dbReference>
<evidence type="ECO:0000256" key="4">
    <source>
        <dbReference type="ARBA" id="ARBA00022475"/>
    </source>
</evidence>
<accession>A0A8I1KIU6</accession>
<keyword evidence="4" id="KW-1003">Cell membrane</keyword>
<comment type="subcellular location">
    <subcellularLocation>
        <location evidence="1">Cell inner membrane</location>
        <topology evidence="1">Single-pass membrane protein</topology>
        <orientation evidence="1">Periplasmic side</orientation>
    </subcellularLocation>
</comment>
<dbReference type="Pfam" id="PF03544">
    <property type="entry name" value="TonB_C"/>
    <property type="match status" value="1"/>
</dbReference>
<dbReference type="RefSeq" id="WP_052037028.1">
    <property type="nucleotide sequence ID" value="NZ_JAEMUK010000002.1"/>
</dbReference>
<comment type="caution">
    <text evidence="12">The sequence shown here is derived from an EMBL/GenBank/DDBJ whole genome shotgun (WGS) entry which is preliminary data.</text>
</comment>
<feature type="compositionally biased region" description="Low complexity" evidence="10">
    <location>
        <begin position="165"/>
        <end position="178"/>
    </location>
</feature>
<dbReference type="Gene3D" id="3.30.1150.10">
    <property type="match status" value="1"/>
</dbReference>
<protein>
    <submittedName>
        <fullName evidence="12">Energy transducer TonB</fullName>
    </submittedName>
</protein>
<evidence type="ECO:0000256" key="9">
    <source>
        <dbReference type="ARBA" id="ARBA00023136"/>
    </source>
</evidence>
<evidence type="ECO:0000256" key="2">
    <source>
        <dbReference type="ARBA" id="ARBA00006555"/>
    </source>
</evidence>